<dbReference type="EMBL" id="CM055739">
    <property type="protein sequence ID" value="KAJ8004080.1"/>
    <property type="molecule type" value="Genomic_DNA"/>
</dbReference>
<gene>
    <name evidence="1" type="ORF">DPEC_G00155070</name>
</gene>
<proteinExistence type="predicted"/>
<reference evidence="1" key="1">
    <citation type="submission" date="2021-05" db="EMBL/GenBank/DDBJ databases">
        <authorList>
            <person name="Pan Q."/>
            <person name="Jouanno E."/>
            <person name="Zahm M."/>
            <person name="Klopp C."/>
            <person name="Cabau C."/>
            <person name="Louis A."/>
            <person name="Berthelot C."/>
            <person name="Parey E."/>
            <person name="Roest Crollius H."/>
            <person name="Montfort J."/>
            <person name="Robinson-Rechavi M."/>
            <person name="Bouchez O."/>
            <person name="Lampietro C."/>
            <person name="Lopez Roques C."/>
            <person name="Donnadieu C."/>
            <person name="Postlethwait J."/>
            <person name="Bobe J."/>
            <person name="Dillon D."/>
            <person name="Chandos A."/>
            <person name="von Hippel F."/>
            <person name="Guiguen Y."/>
        </authorList>
    </citation>
    <scope>NUCLEOTIDE SEQUENCE</scope>
    <source>
        <strain evidence="1">YG-Jan2019</strain>
    </source>
</reference>
<name>A0ACC2GKL5_DALPE</name>
<keyword evidence="2" id="KW-1185">Reference proteome</keyword>
<organism evidence="1 2">
    <name type="scientific">Dallia pectoralis</name>
    <name type="common">Alaska blackfish</name>
    <dbReference type="NCBI Taxonomy" id="75939"/>
    <lineage>
        <taxon>Eukaryota</taxon>
        <taxon>Metazoa</taxon>
        <taxon>Chordata</taxon>
        <taxon>Craniata</taxon>
        <taxon>Vertebrata</taxon>
        <taxon>Euteleostomi</taxon>
        <taxon>Actinopterygii</taxon>
        <taxon>Neopterygii</taxon>
        <taxon>Teleostei</taxon>
        <taxon>Protacanthopterygii</taxon>
        <taxon>Esociformes</taxon>
        <taxon>Umbridae</taxon>
        <taxon>Dallia</taxon>
    </lineage>
</organism>
<accession>A0ACC2GKL5</accession>
<comment type="caution">
    <text evidence="1">The sequence shown here is derived from an EMBL/GenBank/DDBJ whole genome shotgun (WGS) entry which is preliminary data.</text>
</comment>
<dbReference type="Proteomes" id="UP001157502">
    <property type="component" value="Chromosome 12"/>
</dbReference>
<sequence>MDLCLYDLCDSTLCWSSGLHSHSVNEHGSLEKTNNITTMWLKGLLIGSGVLIAFLIGLVSVMWKRTAVQKTPDSHPNSEPPGCPDEQEYSLLQLPPSSNQPRPEHSDSCTYSDVRIQNTELIIS</sequence>
<evidence type="ECO:0000313" key="1">
    <source>
        <dbReference type="EMBL" id="KAJ8004080.1"/>
    </source>
</evidence>
<protein>
    <submittedName>
        <fullName evidence="1">Uncharacterized protein</fullName>
    </submittedName>
</protein>
<evidence type="ECO:0000313" key="2">
    <source>
        <dbReference type="Proteomes" id="UP001157502"/>
    </source>
</evidence>